<dbReference type="PANTHER" id="PTHR10366">
    <property type="entry name" value="NAD DEPENDENT EPIMERASE/DEHYDRATASE"/>
    <property type="match status" value="1"/>
</dbReference>
<proteinExistence type="predicted"/>
<keyword evidence="2" id="KW-0560">Oxidoreductase</keyword>
<dbReference type="EMBL" id="JASCZI010031738">
    <property type="protein sequence ID" value="MED6127347.1"/>
    <property type="molecule type" value="Genomic_DNA"/>
</dbReference>
<dbReference type="SUPFAM" id="SSF51735">
    <property type="entry name" value="NAD(P)-binding Rossmann-fold domains"/>
    <property type="match status" value="1"/>
</dbReference>
<dbReference type="Gene3D" id="3.40.50.720">
    <property type="entry name" value="NAD(P)-binding Rossmann-like Domain"/>
    <property type="match status" value="1"/>
</dbReference>
<gene>
    <name evidence="4" type="ORF">PIB30_087276</name>
</gene>
<feature type="domain" description="3-beta hydroxysteroid dehydrogenase/isomerase" evidence="3">
    <location>
        <begin position="10"/>
        <end position="152"/>
    </location>
</feature>
<evidence type="ECO:0000313" key="4">
    <source>
        <dbReference type="EMBL" id="MED6127347.1"/>
    </source>
</evidence>
<comment type="caution">
    <text evidence="4">The sequence shown here is derived from an EMBL/GenBank/DDBJ whole genome shotgun (WGS) entry which is preliminary data.</text>
</comment>
<accession>A0ABU6RTQ0</accession>
<protein>
    <recommendedName>
        <fullName evidence="3">3-beta hydroxysteroid dehydrogenase/isomerase domain-containing protein</fullName>
    </recommendedName>
</protein>
<dbReference type="Pfam" id="PF01073">
    <property type="entry name" value="3Beta_HSD"/>
    <property type="match status" value="1"/>
</dbReference>
<keyword evidence="5" id="KW-1185">Reference proteome</keyword>
<dbReference type="InterPro" id="IPR036291">
    <property type="entry name" value="NAD(P)-bd_dom_sf"/>
</dbReference>
<sequence length="153" mass="16901">MEEEKGTVCVTGGTGFVASWLIKNLLQHGYYVRATVRCHSSADNNDEGITTEKKKDLSYLRKLEGASERLKIFHGDLEELGSYDKAIEGCVGVFHLAHPMDVNGEEAHEKVTKRALEGTLGILKACLHSKTVRRFVYTSSAVTVLFNNNNGNN</sequence>
<evidence type="ECO:0000256" key="2">
    <source>
        <dbReference type="ARBA" id="ARBA00023002"/>
    </source>
</evidence>
<dbReference type="InterPro" id="IPR002225">
    <property type="entry name" value="3Beta_OHSteriod_DH/Estase"/>
</dbReference>
<evidence type="ECO:0000313" key="5">
    <source>
        <dbReference type="Proteomes" id="UP001341840"/>
    </source>
</evidence>
<dbReference type="InterPro" id="IPR050425">
    <property type="entry name" value="NAD(P)_dehydrat-like"/>
</dbReference>
<evidence type="ECO:0000259" key="3">
    <source>
        <dbReference type="Pfam" id="PF01073"/>
    </source>
</evidence>
<evidence type="ECO:0000256" key="1">
    <source>
        <dbReference type="ARBA" id="ARBA00022857"/>
    </source>
</evidence>
<organism evidence="4 5">
    <name type="scientific">Stylosanthes scabra</name>
    <dbReference type="NCBI Taxonomy" id="79078"/>
    <lineage>
        <taxon>Eukaryota</taxon>
        <taxon>Viridiplantae</taxon>
        <taxon>Streptophyta</taxon>
        <taxon>Embryophyta</taxon>
        <taxon>Tracheophyta</taxon>
        <taxon>Spermatophyta</taxon>
        <taxon>Magnoliopsida</taxon>
        <taxon>eudicotyledons</taxon>
        <taxon>Gunneridae</taxon>
        <taxon>Pentapetalae</taxon>
        <taxon>rosids</taxon>
        <taxon>fabids</taxon>
        <taxon>Fabales</taxon>
        <taxon>Fabaceae</taxon>
        <taxon>Papilionoideae</taxon>
        <taxon>50 kb inversion clade</taxon>
        <taxon>dalbergioids sensu lato</taxon>
        <taxon>Dalbergieae</taxon>
        <taxon>Pterocarpus clade</taxon>
        <taxon>Stylosanthes</taxon>
    </lineage>
</organism>
<dbReference type="PANTHER" id="PTHR10366:SF563">
    <property type="entry name" value="CINNAMOYL-COA REDUCTASE 16"/>
    <property type="match status" value="1"/>
</dbReference>
<reference evidence="4 5" key="1">
    <citation type="journal article" date="2023" name="Plants (Basel)">
        <title>Bridging the Gap: Combining Genomics and Transcriptomics Approaches to Understand Stylosanthes scabra, an Orphan Legume from the Brazilian Caatinga.</title>
        <authorList>
            <person name="Ferreira-Neto J.R.C."/>
            <person name="da Silva M.D."/>
            <person name="Binneck E."/>
            <person name="de Melo N.F."/>
            <person name="da Silva R.H."/>
            <person name="de Melo A.L.T.M."/>
            <person name="Pandolfi V."/>
            <person name="Bustamante F.O."/>
            <person name="Brasileiro-Vidal A.C."/>
            <person name="Benko-Iseppon A.M."/>
        </authorList>
    </citation>
    <scope>NUCLEOTIDE SEQUENCE [LARGE SCALE GENOMIC DNA]</scope>
    <source>
        <tissue evidence="4">Leaves</tissue>
    </source>
</reference>
<name>A0ABU6RTQ0_9FABA</name>
<dbReference type="Proteomes" id="UP001341840">
    <property type="component" value="Unassembled WGS sequence"/>
</dbReference>
<keyword evidence="1" id="KW-0521">NADP</keyword>